<reference evidence="1 2" key="1">
    <citation type="submission" date="2021-02" db="EMBL/GenBank/DDBJ databases">
        <title>Leishmania (Mundinia) enrietti genome sequencing and assembly.</title>
        <authorList>
            <person name="Almutairi H."/>
            <person name="Gatherer D."/>
        </authorList>
    </citation>
    <scope>NUCLEOTIDE SEQUENCE [LARGE SCALE GENOMIC DNA]</scope>
    <source>
        <strain evidence="1">CUR178</strain>
    </source>
</reference>
<accession>A0A836K9T7</accession>
<keyword evidence="2" id="KW-1185">Reference proteome</keyword>
<evidence type="ECO:0000313" key="2">
    <source>
        <dbReference type="Proteomes" id="UP000674179"/>
    </source>
</evidence>
<evidence type="ECO:0000313" key="1">
    <source>
        <dbReference type="EMBL" id="KAG5468589.1"/>
    </source>
</evidence>
<dbReference type="Proteomes" id="UP000674179">
    <property type="component" value="Chromosome 34"/>
</dbReference>
<dbReference type="RefSeq" id="XP_067689296.1">
    <property type="nucleotide sequence ID" value="XM_067833193.1"/>
</dbReference>
<dbReference type="EMBL" id="JAFHKP010000034">
    <property type="protein sequence ID" value="KAG5468589.1"/>
    <property type="molecule type" value="Genomic_DNA"/>
</dbReference>
<dbReference type="GeneID" id="94168703"/>
<comment type="caution">
    <text evidence="1">The sequence shown here is derived from an EMBL/GenBank/DDBJ whole genome shotgun (WGS) entry which is preliminary data.</text>
</comment>
<dbReference type="AlphaFoldDB" id="A0A836K9T7"/>
<gene>
    <name evidence="1" type="ORF">CUR178_01423</name>
</gene>
<sequence length="116" mass="12365">MAVGDTFVTSSLRPERFYGSSPMLAAAYMKMIHSAALLAGLPVVRQELSLSDGVICCAGGYRSLIGSSLLQRAMKTSATVAWRALRISNVLGGAFQITTQRPDLGRVENRSIACIS</sequence>
<organism evidence="1 2">
    <name type="scientific">Leishmania enriettii</name>
    <dbReference type="NCBI Taxonomy" id="5663"/>
    <lineage>
        <taxon>Eukaryota</taxon>
        <taxon>Discoba</taxon>
        <taxon>Euglenozoa</taxon>
        <taxon>Kinetoplastea</taxon>
        <taxon>Metakinetoplastina</taxon>
        <taxon>Trypanosomatida</taxon>
        <taxon>Trypanosomatidae</taxon>
        <taxon>Leishmaniinae</taxon>
        <taxon>Leishmania</taxon>
    </lineage>
</organism>
<name>A0A836K9T7_LEIEN</name>
<dbReference type="KEGG" id="lenr:94168703"/>
<protein>
    <submittedName>
        <fullName evidence="1">Uncharacterized protein</fullName>
    </submittedName>
</protein>
<proteinExistence type="predicted"/>